<keyword evidence="2" id="KW-0808">Transferase</keyword>
<evidence type="ECO:0000259" key="1">
    <source>
        <dbReference type="PROSITE" id="PS50206"/>
    </source>
</evidence>
<dbReference type="PANTHER" id="PTHR44086:SF10">
    <property type="entry name" value="THIOSULFATE SULFURTRANSFERASE_RHODANESE-LIKE DOMAIN-CONTAINING PROTEIN 3"/>
    <property type="match status" value="1"/>
</dbReference>
<dbReference type="InterPro" id="IPR036873">
    <property type="entry name" value="Rhodanese-like_dom_sf"/>
</dbReference>
<dbReference type="SUPFAM" id="SSF52821">
    <property type="entry name" value="Rhodanese/Cell cycle control phosphatase"/>
    <property type="match status" value="1"/>
</dbReference>
<dbReference type="AlphaFoldDB" id="A0A3B1B3A5"/>
<dbReference type="Gene3D" id="3.40.250.10">
    <property type="entry name" value="Rhodanese-like domain"/>
    <property type="match status" value="1"/>
</dbReference>
<dbReference type="InterPro" id="IPR001763">
    <property type="entry name" value="Rhodanese-like_dom"/>
</dbReference>
<dbReference type="EMBL" id="UOFY01000008">
    <property type="protein sequence ID" value="VAX06504.1"/>
    <property type="molecule type" value="Genomic_DNA"/>
</dbReference>
<protein>
    <submittedName>
        <fullName evidence="2">Rhodanese-related sulfurtransferase</fullName>
    </submittedName>
</protein>
<dbReference type="GO" id="GO:0004792">
    <property type="term" value="F:thiosulfate-cyanide sulfurtransferase activity"/>
    <property type="evidence" value="ECO:0007669"/>
    <property type="project" value="TreeGrafter"/>
</dbReference>
<sequence>MKTFTQLVAESAKNIDEIFPWDLEDKTDKPPILLDIREPYEYDAMHVKDSLNVPRGILENACEYDFEETVPELVEAREKEIVVICRSGNRSIFAAEVMKNMGFKNVVSLKTGLRGWVDYELPLVDENEQLIDEDDADEYFTPKLRPEQMSPE</sequence>
<accession>A0A3B1B3A5</accession>
<dbReference type="CDD" id="cd00158">
    <property type="entry name" value="RHOD"/>
    <property type="match status" value="1"/>
</dbReference>
<feature type="domain" description="Rhodanese" evidence="1">
    <location>
        <begin position="27"/>
        <end position="125"/>
    </location>
</feature>
<name>A0A3B1B3A5_9ZZZZ</name>
<dbReference type="SMART" id="SM00450">
    <property type="entry name" value="RHOD"/>
    <property type="match status" value="1"/>
</dbReference>
<dbReference type="PANTHER" id="PTHR44086">
    <property type="entry name" value="THIOSULFATE SULFURTRANSFERASE RDL2, MITOCHONDRIAL-RELATED"/>
    <property type="match status" value="1"/>
</dbReference>
<dbReference type="PROSITE" id="PS50206">
    <property type="entry name" value="RHODANESE_3"/>
    <property type="match status" value="1"/>
</dbReference>
<evidence type="ECO:0000313" key="2">
    <source>
        <dbReference type="EMBL" id="VAX06504.1"/>
    </source>
</evidence>
<gene>
    <name evidence="2" type="ORF">MNBD_GAMMA25-1913</name>
</gene>
<dbReference type="Pfam" id="PF00581">
    <property type="entry name" value="Rhodanese"/>
    <property type="match status" value="1"/>
</dbReference>
<proteinExistence type="predicted"/>
<reference evidence="2" key="1">
    <citation type="submission" date="2018-06" db="EMBL/GenBank/DDBJ databases">
        <authorList>
            <person name="Zhirakovskaya E."/>
        </authorList>
    </citation>
    <scope>NUCLEOTIDE SEQUENCE</scope>
</reference>
<organism evidence="2">
    <name type="scientific">hydrothermal vent metagenome</name>
    <dbReference type="NCBI Taxonomy" id="652676"/>
    <lineage>
        <taxon>unclassified sequences</taxon>
        <taxon>metagenomes</taxon>
        <taxon>ecological metagenomes</taxon>
    </lineage>
</organism>